<sequence length="78" mass="9178">MEAMVVKLQRWASKVELGSFDTFPILLFFWKPMKWKLMKQQLQPSKITSNLWPPTSGTTSLKWNMRFYGSGIHLKKTT</sequence>
<evidence type="ECO:0000313" key="2">
    <source>
        <dbReference type="Proteomes" id="UP001431783"/>
    </source>
</evidence>
<comment type="caution">
    <text evidence="1">The sequence shown here is derived from an EMBL/GenBank/DDBJ whole genome shotgun (WGS) entry which is preliminary data.</text>
</comment>
<reference evidence="1 2" key="1">
    <citation type="submission" date="2023-03" db="EMBL/GenBank/DDBJ databases">
        <title>Genome insight into feeding habits of ladybird beetles.</title>
        <authorList>
            <person name="Li H.-S."/>
            <person name="Huang Y.-H."/>
            <person name="Pang H."/>
        </authorList>
    </citation>
    <scope>NUCLEOTIDE SEQUENCE [LARGE SCALE GENOMIC DNA]</scope>
    <source>
        <strain evidence="1">SYSU_2023b</strain>
        <tissue evidence="1">Whole body</tissue>
    </source>
</reference>
<evidence type="ECO:0000313" key="1">
    <source>
        <dbReference type="EMBL" id="KAK9882465.1"/>
    </source>
</evidence>
<protein>
    <submittedName>
        <fullName evidence="1">Uncharacterized protein</fullName>
    </submittedName>
</protein>
<dbReference type="EMBL" id="JARQZJ010000076">
    <property type="protein sequence ID" value="KAK9882465.1"/>
    <property type="molecule type" value="Genomic_DNA"/>
</dbReference>
<gene>
    <name evidence="1" type="ORF">WA026_021499</name>
</gene>
<dbReference type="AlphaFoldDB" id="A0AAW1UN23"/>
<proteinExistence type="predicted"/>
<name>A0AAW1UN23_9CUCU</name>
<keyword evidence="2" id="KW-1185">Reference proteome</keyword>
<dbReference type="Proteomes" id="UP001431783">
    <property type="component" value="Unassembled WGS sequence"/>
</dbReference>
<organism evidence="1 2">
    <name type="scientific">Henosepilachna vigintioctopunctata</name>
    <dbReference type="NCBI Taxonomy" id="420089"/>
    <lineage>
        <taxon>Eukaryota</taxon>
        <taxon>Metazoa</taxon>
        <taxon>Ecdysozoa</taxon>
        <taxon>Arthropoda</taxon>
        <taxon>Hexapoda</taxon>
        <taxon>Insecta</taxon>
        <taxon>Pterygota</taxon>
        <taxon>Neoptera</taxon>
        <taxon>Endopterygota</taxon>
        <taxon>Coleoptera</taxon>
        <taxon>Polyphaga</taxon>
        <taxon>Cucujiformia</taxon>
        <taxon>Coccinelloidea</taxon>
        <taxon>Coccinellidae</taxon>
        <taxon>Epilachninae</taxon>
        <taxon>Epilachnini</taxon>
        <taxon>Henosepilachna</taxon>
    </lineage>
</organism>
<accession>A0AAW1UN23</accession>